<feature type="transmembrane region" description="Helical" evidence="1">
    <location>
        <begin position="73"/>
        <end position="95"/>
    </location>
</feature>
<accession>A0A1F5WZ37</accession>
<evidence type="ECO:0000313" key="2">
    <source>
        <dbReference type="EMBL" id="OGF80908.1"/>
    </source>
</evidence>
<sequence>MNKKEKGDKMIIDLRTDMKTNMLLIAIGAVIGLFLASAWLTFFGVVLLTVAIVSLNLLLFIRQRLADTQGPYAEFLFVIDLSGSLVACMWLVSIYKMIE</sequence>
<gene>
    <name evidence="2" type="ORF">A2930_04195</name>
</gene>
<dbReference type="STRING" id="1798351.A2930_04195"/>
<proteinExistence type="predicted"/>
<evidence type="ECO:0000313" key="3">
    <source>
        <dbReference type="Proteomes" id="UP000178114"/>
    </source>
</evidence>
<dbReference type="EMBL" id="MFID01000023">
    <property type="protein sequence ID" value="OGF80908.1"/>
    <property type="molecule type" value="Genomic_DNA"/>
</dbReference>
<evidence type="ECO:0000256" key="1">
    <source>
        <dbReference type="SAM" id="Phobius"/>
    </source>
</evidence>
<protein>
    <submittedName>
        <fullName evidence="2">Uncharacterized protein</fullName>
    </submittedName>
</protein>
<comment type="caution">
    <text evidence="2">The sequence shown here is derived from an EMBL/GenBank/DDBJ whole genome shotgun (WGS) entry which is preliminary data.</text>
</comment>
<keyword evidence="1" id="KW-1133">Transmembrane helix</keyword>
<keyword evidence="1" id="KW-0812">Transmembrane</keyword>
<organism evidence="2 3">
    <name type="scientific">Candidatus Giovannonibacteria bacterium RIFCSPLOWO2_01_FULL_45_34</name>
    <dbReference type="NCBI Taxonomy" id="1798351"/>
    <lineage>
        <taxon>Bacteria</taxon>
        <taxon>Candidatus Giovannoniibacteriota</taxon>
    </lineage>
</organism>
<dbReference type="Proteomes" id="UP000178114">
    <property type="component" value="Unassembled WGS sequence"/>
</dbReference>
<dbReference type="AlphaFoldDB" id="A0A1F5WZ37"/>
<reference evidence="2 3" key="1">
    <citation type="journal article" date="2016" name="Nat. Commun.">
        <title>Thousands of microbial genomes shed light on interconnected biogeochemical processes in an aquifer system.</title>
        <authorList>
            <person name="Anantharaman K."/>
            <person name="Brown C.T."/>
            <person name="Hug L.A."/>
            <person name="Sharon I."/>
            <person name="Castelle C.J."/>
            <person name="Probst A.J."/>
            <person name="Thomas B.C."/>
            <person name="Singh A."/>
            <person name="Wilkins M.J."/>
            <person name="Karaoz U."/>
            <person name="Brodie E.L."/>
            <person name="Williams K.H."/>
            <person name="Hubbard S.S."/>
            <person name="Banfield J.F."/>
        </authorList>
    </citation>
    <scope>NUCLEOTIDE SEQUENCE [LARGE SCALE GENOMIC DNA]</scope>
</reference>
<keyword evidence="1" id="KW-0472">Membrane</keyword>
<feature type="transmembrane region" description="Helical" evidence="1">
    <location>
        <begin position="20"/>
        <end position="36"/>
    </location>
</feature>
<name>A0A1F5WZ37_9BACT</name>
<feature type="transmembrane region" description="Helical" evidence="1">
    <location>
        <begin position="42"/>
        <end position="61"/>
    </location>
</feature>